<keyword evidence="3" id="KW-1185">Reference proteome</keyword>
<feature type="chain" id="PRO_5025523464" description="Apple domain-containing protein" evidence="1">
    <location>
        <begin position="20"/>
        <end position="410"/>
    </location>
</feature>
<gene>
    <name evidence="2" type="ORF">BDW02DRAFT_280505</name>
</gene>
<accession>A0A6A5JV68</accession>
<proteinExistence type="predicted"/>
<evidence type="ECO:0000256" key="1">
    <source>
        <dbReference type="SAM" id="SignalP"/>
    </source>
</evidence>
<organism evidence="2 3">
    <name type="scientific">Decorospora gaudefroyi</name>
    <dbReference type="NCBI Taxonomy" id="184978"/>
    <lineage>
        <taxon>Eukaryota</taxon>
        <taxon>Fungi</taxon>
        <taxon>Dikarya</taxon>
        <taxon>Ascomycota</taxon>
        <taxon>Pezizomycotina</taxon>
        <taxon>Dothideomycetes</taxon>
        <taxon>Pleosporomycetidae</taxon>
        <taxon>Pleosporales</taxon>
        <taxon>Pleosporineae</taxon>
        <taxon>Pleosporaceae</taxon>
        <taxon>Decorospora</taxon>
    </lineage>
</organism>
<reference evidence="2" key="1">
    <citation type="submission" date="2020-01" db="EMBL/GenBank/DDBJ databases">
        <authorList>
            <consortium name="DOE Joint Genome Institute"/>
            <person name="Haridas S."/>
            <person name="Albert R."/>
            <person name="Binder M."/>
            <person name="Bloem J."/>
            <person name="Labutti K."/>
            <person name="Salamov A."/>
            <person name="Andreopoulos B."/>
            <person name="Baker S.E."/>
            <person name="Barry K."/>
            <person name="Bills G."/>
            <person name="Bluhm B.H."/>
            <person name="Cannon C."/>
            <person name="Castanera R."/>
            <person name="Culley D.E."/>
            <person name="Daum C."/>
            <person name="Ezra D."/>
            <person name="Gonzalez J.B."/>
            <person name="Henrissat B."/>
            <person name="Kuo A."/>
            <person name="Liang C."/>
            <person name="Lipzen A."/>
            <person name="Lutzoni F."/>
            <person name="Magnuson J."/>
            <person name="Mondo S."/>
            <person name="Nolan M."/>
            <person name="Ohm R."/>
            <person name="Pangilinan J."/>
            <person name="Park H.-J."/>
            <person name="Ramirez L."/>
            <person name="Alfaro M."/>
            <person name="Sun H."/>
            <person name="Tritt A."/>
            <person name="Yoshinaga Y."/>
            <person name="Zwiers L.-H."/>
            <person name="Turgeon B.G."/>
            <person name="Goodwin S.B."/>
            <person name="Spatafora J.W."/>
            <person name="Crous P.W."/>
            <person name="Grigoriev I.V."/>
        </authorList>
    </citation>
    <scope>NUCLEOTIDE SEQUENCE</scope>
    <source>
        <strain evidence="2">P77</strain>
    </source>
</reference>
<dbReference type="AlphaFoldDB" id="A0A6A5JV68"/>
<evidence type="ECO:0008006" key="4">
    <source>
        <dbReference type="Google" id="ProtNLM"/>
    </source>
</evidence>
<protein>
    <recommendedName>
        <fullName evidence="4">Apple domain-containing protein</fullName>
    </recommendedName>
</protein>
<sequence>MQIPRLFLGLVVLTRLASSAPTSESAAVEVVQGAVDISAARVPDKYLSMIYAPPSNTLRTTIDTASLGICFQLPDSIAHKVTYIVQRKGVVCKYFDSDCRAHKYAISAKSGNKDFHFEVPSEYGSRVGVALCTTEDEATSALQDMSESDSVPAPGMIRICDFYRTPEGLGQVCYYIDAHRKCATFAPVAEKGSRKFTQAANSMCIYCHAQCSGERVLALFTTGAAPEDLPLLWAVQPLGAVICREEPSNSTKTIEPLPAEDLSVETDSVEARAVQAHAVEADGNEAEGPWPAGHVTVCVVQDGSQTQTRICGTFGALNRCQAIESPFRHNLVYIVQQPGAYCRYYSECGEKFLFNHHSRRSVWVIEGDEVKLVGGVYCGLKARRLDVHEVSPTACVKEAVTEGFVASSED</sequence>
<dbReference type="EMBL" id="ML975653">
    <property type="protein sequence ID" value="KAF1828145.1"/>
    <property type="molecule type" value="Genomic_DNA"/>
</dbReference>
<evidence type="ECO:0000313" key="3">
    <source>
        <dbReference type="Proteomes" id="UP000800040"/>
    </source>
</evidence>
<evidence type="ECO:0000313" key="2">
    <source>
        <dbReference type="EMBL" id="KAF1828145.1"/>
    </source>
</evidence>
<name>A0A6A5JV68_9PLEO</name>
<dbReference type="Proteomes" id="UP000800040">
    <property type="component" value="Unassembled WGS sequence"/>
</dbReference>
<dbReference type="OrthoDB" id="3683682at2759"/>
<keyword evidence="1" id="KW-0732">Signal</keyword>
<feature type="signal peptide" evidence="1">
    <location>
        <begin position="1"/>
        <end position="19"/>
    </location>
</feature>